<dbReference type="EMBL" id="JAUSVP010000017">
    <property type="protein sequence ID" value="MDQ0449773.1"/>
    <property type="molecule type" value="Genomic_DNA"/>
</dbReference>
<comment type="caution">
    <text evidence="3">The sequence shown here is derived from an EMBL/GenBank/DDBJ whole genome shotgun (WGS) entry which is preliminary data.</text>
</comment>
<dbReference type="CDD" id="cd01008">
    <property type="entry name" value="PBP2_NrtA_SsuA_CpmA_like"/>
    <property type="match status" value="1"/>
</dbReference>
<dbReference type="InterPro" id="IPR006311">
    <property type="entry name" value="TAT_signal"/>
</dbReference>
<dbReference type="SUPFAM" id="SSF53850">
    <property type="entry name" value="Periplasmic binding protein-like II"/>
    <property type="match status" value="1"/>
</dbReference>
<feature type="chain" id="PRO_5046982218" evidence="1">
    <location>
        <begin position="27"/>
        <end position="324"/>
    </location>
</feature>
<dbReference type="Pfam" id="PF09084">
    <property type="entry name" value="NMT1"/>
    <property type="match status" value="1"/>
</dbReference>
<dbReference type="Gene3D" id="3.40.190.10">
    <property type="entry name" value="Periplasmic binding protein-like II"/>
    <property type="match status" value="2"/>
</dbReference>
<dbReference type="Proteomes" id="UP001231124">
    <property type="component" value="Unassembled WGS sequence"/>
</dbReference>
<evidence type="ECO:0000259" key="2">
    <source>
        <dbReference type="Pfam" id="PF09084"/>
    </source>
</evidence>
<name>A0ABU0I6W7_9HYPH</name>
<proteinExistence type="predicted"/>
<feature type="signal peptide" evidence="1">
    <location>
        <begin position="1"/>
        <end position="26"/>
    </location>
</feature>
<gene>
    <name evidence="3" type="ORF">QO012_004295</name>
</gene>
<organism evidence="3 4">
    <name type="scientific">Methylobacterium aerolatum</name>
    <dbReference type="NCBI Taxonomy" id="418708"/>
    <lineage>
        <taxon>Bacteria</taxon>
        <taxon>Pseudomonadati</taxon>
        <taxon>Pseudomonadota</taxon>
        <taxon>Alphaproteobacteria</taxon>
        <taxon>Hyphomicrobiales</taxon>
        <taxon>Methylobacteriaceae</taxon>
        <taxon>Methylobacterium</taxon>
    </lineage>
</organism>
<accession>A0ABU0I6W7</accession>
<dbReference type="RefSeq" id="WP_238207414.1">
    <property type="nucleotide sequence ID" value="NZ_BPQE01000034.1"/>
</dbReference>
<evidence type="ECO:0000313" key="4">
    <source>
        <dbReference type="Proteomes" id="UP001231124"/>
    </source>
</evidence>
<evidence type="ECO:0000313" key="3">
    <source>
        <dbReference type="EMBL" id="MDQ0449773.1"/>
    </source>
</evidence>
<keyword evidence="1" id="KW-0732">Signal</keyword>
<dbReference type="PROSITE" id="PS51318">
    <property type="entry name" value="TAT"/>
    <property type="match status" value="1"/>
</dbReference>
<feature type="domain" description="SsuA/THI5-like" evidence="2">
    <location>
        <begin position="59"/>
        <end position="251"/>
    </location>
</feature>
<protein>
    <submittedName>
        <fullName evidence="3">NitT/TauT family transport system substrate-binding protein</fullName>
    </submittedName>
</protein>
<dbReference type="InterPro" id="IPR015168">
    <property type="entry name" value="SsuA/THI5"/>
</dbReference>
<evidence type="ECO:0000256" key="1">
    <source>
        <dbReference type="SAM" id="SignalP"/>
    </source>
</evidence>
<keyword evidence="4" id="KW-1185">Reference proteome</keyword>
<reference evidence="3 4" key="1">
    <citation type="submission" date="2023-07" db="EMBL/GenBank/DDBJ databases">
        <title>Genomic Encyclopedia of Type Strains, Phase IV (KMG-IV): sequencing the most valuable type-strain genomes for metagenomic binning, comparative biology and taxonomic classification.</title>
        <authorList>
            <person name="Goeker M."/>
        </authorList>
    </citation>
    <scope>NUCLEOTIDE SEQUENCE [LARGE SCALE GENOMIC DNA]</scope>
    <source>
        <strain evidence="3 4">DSM 19013</strain>
    </source>
</reference>
<dbReference type="PANTHER" id="PTHR30024">
    <property type="entry name" value="ALIPHATIC SULFONATES-BINDING PROTEIN-RELATED"/>
    <property type="match status" value="1"/>
</dbReference>
<sequence>MIRRRTLLSGLGAGLLAPLAPLTSRAASAQGAPSAEPVTIRMGSLKLIHSIAPHFYERFTPAGVTVEVIPFESPTECKNAVVTKSVDFGTFGIAAATLGAAAGEPLAVIASTCNRGMAVIAKKDSDIRAIKDLKGRRVAIWPGSTQEVFVLERMRMEGLSIKDITPVRVSFSEMHIALARGDVDAYVGAEPGPGVSLASGVGQLVEYPYGTEMGALNMVFGAHRDTVAERPALVRTMLEIHRKATDFAAKDREAMIAMAVAKLGQKREALEISAPNVELTWKLGPDEVRQAGAYAQHMLALKQIRRLPEPGFIDTRFVDAMRDA</sequence>